<dbReference type="Proteomes" id="UP000065807">
    <property type="component" value="Chromosome"/>
</dbReference>
<protein>
    <recommendedName>
        <fullName evidence="2">Intracellular proteinase inhibitor BsuPI domain-containing protein</fullName>
    </recommendedName>
</protein>
<dbReference type="OrthoDB" id="1267107at2"/>
<dbReference type="RefSeq" id="WP_068139358.1">
    <property type="nucleotide sequence ID" value="NZ_AP014924.1"/>
</dbReference>
<accession>A0A0K2SPE2</accession>
<evidence type="ECO:0000313" key="3">
    <source>
        <dbReference type="EMBL" id="BAS28674.1"/>
    </source>
</evidence>
<proteinExistence type="predicted"/>
<dbReference type="Pfam" id="PF12690">
    <property type="entry name" value="BsuPI"/>
    <property type="match status" value="1"/>
</dbReference>
<feature type="transmembrane region" description="Helical" evidence="1">
    <location>
        <begin position="6"/>
        <end position="24"/>
    </location>
</feature>
<keyword evidence="1" id="KW-0472">Membrane</keyword>
<reference evidence="4" key="2">
    <citation type="journal article" date="2016" name="Int. J. Syst. Evol. Microbiol.">
        <title>Complete genome sequence and cell structure of Limnochorda pilosa, a Gram-negative spore-former within the phylum Firmicutes.</title>
        <authorList>
            <person name="Watanabe M."/>
            <person name="Kojima H."/>
            <person name="Fukui M."/>
        </authorList>
    </citation>
    <scope>NUCLEOTIDE SEQUENCE [LARGE SCALE GENOMIC DNA]</scope>
    <source>
        <strain evidence="4">HC45</strain>
    </source>
</reference>
<name>A0A0K2SPE2_LIMPI</name>
<keyword evidence="1" id="KW-1133">Transmembrane helix</keyword>
<organism evidence="3 4">
    <name type="scientific">Limnochorda pilosa</name>
    <dbReference type="NCBI Taxonomy" id="1555112"/>
    <lineage>
        <taxon>Bacteria</taxon>
        <taxon>Bacillati</taxon>
        <taxon>Bacillota</taxon>
        <taxon>Limnochordia</taxon>
        <taxon>Limnochordales</taxon>
        <taxon>Limnochordaceae</taxon>
        <taxon>Limnochorda</taxon>
    </lineage>
</organism>
<gene>
    <name evidence="3" type="ORF">LIP_2845</name>
</gene>
<dbReference type="KEGG" id="lpil:LIP_2845"/>
<dbReference type="AlphaFoldDB" id="A0A0K2SPE2"/>
<evidence type="ECO:0000313" key="4">
    <source>
        <dbReference type="Proteomes" id="UP000065807"/>
    </source>
</evidence>
<evidence type="ECO:0000256" key="1">
    <source>
        <dbReference type="SAM" id="Phobius"/>
    </source>
</evidence>
<evidence type="ECO:0000259" key="2">
    <source>
        <dbReference type="Pfam" id="PF12690"/>
    </source>
</evidence>
<keyword evidence="1" id="KW-0812">Transmembrane</keyword>
<reference evidence="4" key="1">
    <citation type="submission" date="2015-07" db="EMBL/GenBank/DDBJ databases">
        <title>Complete genome sequence and phylogenetic analysis of Limnochorda pilosa.</title>
        <authorList>
            <person name="Watanabe M."/>
            <person name="Kojima H."/>
            <person name="Fukui M."/>
        </authorList>
    </citation>
    <scope>NUCLEOTIDE SEQUENCE [LARGE SCALE GENOMIC DNA]</scope>
    <source>
        <strain evidence="4">HC45</strain>
    </source>
</reference>
<dbReference type="EMBL" id="AP014924">
    <property type="protein sequence ID" value="BAS28674.1"/>
    <property type="molecule type" value="Genomic_DNA"/>
</dbReference>
<keyword evidence="4" id="KW-1185">Reference proteome</keyword>
<feature type="domain" description="Intracellular proteinase inhibitor BsuPI" evidence="2">
    <location>
        <begin position="66"/>
        <end position="149"/>
    </location>
</feature>
<sequence>MRRPWWIVVLLVAVVGGGMLAALLRGGAGEEAKVVAEPEVALSVSSTPIREGERAWYSLSVGLMPRQETTLRFSTAQRFDFAVYAPDAKTDREPAWRWSAGRMFAQVIGQETYEGERLYLFAAAWDGTGSDGRPLPPGRYRLEGRVTASPQPLVAYGWVEVR</sequence>
<dbReference type="InterPro" id="IPR038144">
    <property type="entry name" value="IPI"/>
</dbReference>
<dbReference type="STRING" id="1555112.LIP_2845"/>
<dbReference type="InterPro" id="IPR020481">
    <property type="entry name" value="Intracell_prot_inh_BsuPI"/>
</dbReference>
<dbReference type="Gene3D" id="2.60.40.2360">
    <property type="entry name" value="Intracellular proteinase inhibitor BsuPI"/>
    <property type="match status" value="1"/>
</dbReference>